<dbReference type="EMBL" id="MU865314">
    <property type="protein sequence ID" value="KAK4228848.1"/>
    <property type="molecule type" value="Genomic_DNA"/>
</dbReference>
<dbReference type="AlphaFoldDB" id="A0AAN7BTP5"/>
<organism evidence="1 2">
    <name type="scientific">Podospora fimiseda</name>
    <dbReference type="NCBI Taxonomy" id="252190"/>
    <lineage>
        <taxon>Eukaryota</taxon>
        <taxon>Fungi</taxon>
        <taxon>Dikarya</taxon>
        <taxon>Ascomycota</taxon>
        <taxon>Pezizomycotina</taxon>
        <taxon>Sordariomycetes</taxon>
        <taxon>Sordariomycetidae</taxon>
        <taxon>Sordariales</taxon>
        <taxon>Podosporaceae</taxon>
        <taxon>Podospora</taxon>
    </lineage>
</organism>
<proteinExistence type="predicted"/>
<sequence>MALFRVNMPLLYGEGGFKAFRKLQSQIMKQSSDDSILAFTTGDERYSNKYFIDSIASGPKAFQNGYSIHTSGWGGDYEPLKLSSETESAGLNDELPGMSLILDDISTAFEEAKDHFRLTAPILTSGDLYRIIIIIIIDLTPLEAVPPSLWDMRSLYNYLHA</sequence>
<dbReference type="Proteomes" id="UP001301958">
    <property type="component" value="Unassembled WGS sequence"/>
</dbReference>
<protein>
    <submittedName>
        <fullName evidence="1">Uncharacterized protein</fullName>
    </submittedName>
</protein>
<evidence type="ECO:0000313" key="2">
    <source>
        <dbReference type="Proteomes" id="UP001301958"/>
    </source>
</evidence>
<keyword evidence="2" id="KW-1185">Reference proteome</keyword>
<accession>A0AAN7BTP5</accession>
<comment type="caution">
    <text evidence="1">The sequence shown here is derived from an EMBL/GenBank/DDBJ whole genome shotgun (WGS) entry which is preliminary data.</text>
</comment>
<reference evidence="1" key="1">
    <citation type="journal article" date="2023" name="Mol. Phylogenet. Evol.">
        <title>Genome-scale phylogeny and comparative genomics of the fungal order Sordariales.</title>
        <authorList>
            <person name="Hensen N."/>
            <person name="Bonometti L."/>
            <person name="Westerberg I."/>
            <person name="Brannstrom I.O."/>
            <person name="Guillou S."/>
            <person name="Cros-Aarteil S."/>
            <person name="Calhoun S."/>
            <person name="Haridas S."/>
            <person name="Kuo A."/>
            <person name="Mondo S."/>
            <person name="Pangilinan J."/>
            <person name="Riley R."/>
            <person name="LaButti K."/>
            <person name="Andreopoulos B."/>
            <person name="Lipzen A."/>
            <person name="Chen C."/>
            <person name="Yan M."/>
            <person name="Daum C."/>
            <person name="Ng V."/>
            <person name="Clum A."/>
            <person name="Steindorff A."/>
            <person name="Ohm R.A."/>
            <person name="Martin F."/>
            <person name="Silar P."/>
            <person name="Natvig D.O."/>
            <person name="Lalanne C."/>
            <person name="Gautier V."/>
            <person name="Ament-Velasquez S.L."/>
            <person name="Kruys A."/>
            <person name="Hutchinson M.I."/>
            <person name="Powell A.J."/>
            <person name="Barry K."/>
            <person name="Miller A.N."/>
            <person name="Grigoriev I.V."/>
            <person name="Debuchy R."/>
            <person name="Gladieux P."/>
            <person name="Hiltunen Thoren M."/>
            <person name="Johannesson H."/>
        </authorList>
    </citation>
    <scope>NUCLEOTIDE SEQUENCE</scope>
    <source>
        <strain evidence="1">CBS 990.96</strain>
    </source>
</reference>
<dbReference type="PANTHER" id="PTHR10622">
    <property type="entry name" value="HET DOMAIN-CONTAINING PROTEIN"/>
    <property type="match status" value="1"/>
</dbReference>
<gene>
    <name evidence="1" type="ORF">QBC38DRAFT_498133</name>
</gene>
<name>A0AAN7BTP5_9PEZI</name>
<dbReference type="PANTHER" id="PTHR10622:SF11">
    <property type="entry name" value="HET-DOMAIN-CONTAINING PROTEIN"/>
    <property type="match status" value="1"/>
</dbReference>
<evidence type="ECO:0000313" key="1">
    <source>
        <dbReference type="EMBL" id="KAK4228848.1"/>
    </source>
</evidence>
<reference evidence="1" key="2">
    <citation type="submission" date="2023-05" db="EMBL/GenBank/DDBJ databases">
        <authorList>
            <consortium name="Lawrence Berkeley National Laboratory"/>
            <person name="Steindorff A."/>
            <person name="Hensen N."/>
            <person name="Bonometti L."/>
            <person name="Westerberg I."/>
            <person name="Brannstrom I.O."/>
            <person name="Guillou S."/>
            <person name="Cros-Aarteil S."/>
            <person name="Calhoun S."/>
            <person name="Haridas S."/>
            <person name="Kuo A."/>
            <person name="Mondo S."/>
            <person name="Pangilinan J."/>
            <person name="Riley R."/>
            <person name="Labutti K."/>
            <person name="Andreopoulos B."/>
            <person name="Lipzen A."/>
            <person name="Chen C."/>
            <person name="Yanf M."/>
            <person name="Daum C."/>
            <person name="Ng V."/>
            <person name="Clum A."/>
            <person name="Ohm R."/>
            <person name="Martin F."/>
            <person name="Silar P."/>
            <person name="Natvig D."/>
            <person name="Lalanne C."/>
            <person name="Gautier V."/>
            <person name="Ament-Velasquez S.L."/>
            <person name="Kruys A."/>
            <person name="Hutchinson M.I."/>
            <person name="Powell A.J."/>
            <person name="Barry K."/>
            <person name="Miller A.N."/>
            <person name="Grigoriev I.V."/>
            <person name="Debuchy R."/>
            <person name="Gladieux P."/>
            <person name="Thoren M.H."/>
            <person name="Johannesson H."/>
        </authorList>
    </citation>
    <scope>NUCLEOTIDE SEQUENCE</scope>
    <source>
        <strain evidence="1">CBS 990.96</strain>
    </source>
</reference>